<evidence type="ECO:0000256" key="3">
    <source>
        <dbReference type="ARBA" id="ARBA00022729"/>
    </source>
</evidence>
<dbReference type="GO" id="GO:0009279">
    <property type="term" value="C:cell outer membrane"/>
    <property type="evidence" value="ECO:0007669"/>
    <property type="project" value="UniProtKB-SubCell"/>
</dbReference>
<gene>
    <name evidence="9" type="ORF">BDCR2A_01564</name>
</gene>
<accession>W6TJX9</accession>
<keyword evidence="5 8" id="KW-0564">Palmitate</keyword>
<comment type="caution">
    <text evidence="9">The sequence shown here is derived from an EMBL/GenBank/DDBJ whole genome shotgun (WGS) entry which is preliminary data.</text>
</comment>
<protein>
    <recommendedName>
        <fullName evidence="8">Variable large protein</fullName>
    </recommendedName>
</protein>
<comment type="function">
    <text evidence="1 8">The Vlp and Vsp proteins are antigenically distinct proteins, only one vlp or vsp gene is transcriptionally active at any one time. Switching between these genes is a mechanism of host immune response evasion.</text>
</comment>
<dbReference type="SUPFAM" id="SSF74748">
    <property type="entry name" value="Variable surface antigen VlsE"/>
    <property type="match status" value="1"/>
</dbReference>
<comment type="subcellular location">
    <subcellularLocation>
        <location evidence="2 8">Cell outer membrane</location>
        <topology evidence="2 8">Lipid-anchor</topology>
    </subcellularLocation>
</comment>
<evidence type="ECO:0000256" key="4">
    <source>
        <dbReference type="ARBA" id="ARBA00023136"/>
    </source>
</evidence>
<evidence type="ECO:0000256" key="8">
    <source>
        <dbReference type="RuleBase" id="RU363105"/>
    </source>
</evidence>
<evidence type="ECO:0000256" key="1">
    <source>
        <dbReference type="ARBA" id="ARBA00003932"/>
    </source>
</evidence>
<evidence type="ECO:0000313" key="10">
    <source>
        <dbReference type="Proteomes" id="UP000019148"/>
    </source>
</evidence>
<dbReference type="EMBL" id="AZIT01000038">
    <property type="protein sequence ID" value="ETZ17519.1"/>
    <property type="molecule type" value="Genomic_DNA"/>
</dbReference>
<evidence type="ECO:0000313" key="9">
    <source>
        <dbReference type="EMBL" id="ETZ17519.1"/>
    </source>
</evidence>
<keyword evidence="7 8" id="KW-0449">Lipoprotein</keyword>
<reference evidence="9 10" key="1">
    <citation type="submission" date="2013-12" db="EMBL/GenBank/DDBJ databases">
        <title>Comparative genomics of relapsing fever spirochetes.</title>
        <authorList>
            <person name="Schwan T.G."/>
            <person name="Raffel S.J."/>
            <person name="Porcella S.F."/>
        </authorList>
    </citation>
    <scope>NUCLEOTIDE SEQUENCE [LARGE SCALE GENOMIC DNA]</scope>
    <source>
        <strain evidence="9 10">CR2A</strain>
    </source>
</reference>
<evidence type="ECO:0000256" key="6">
    <source>
        <dbReference type="ARBA" id="ARBA00023237"/>
    </source>
</evidence>
<evidence type="ECO:0000256" key="7">
    <source>
        <dbReference type="ARBA" id="ARBA00023288"/>
    </source>
</evidence>
<dbReference type="Pfam" id="PF00921">
    <property type="entry name" value="Lipoprotein_2"/>
    <property type="match status" value="1"/>
</dbReference>
<name>W6TJX9_9SPIR</name>
<dbReference type="AlphaFoldDB" id="W6TJX9"/>
<dbReference type="Proteomes" id="UP000019148">
    <property type="component" value="Unassembled WGS sequence"/>
</dbReference>
<evidence type="ECO:0000256" key="2">
    <source>
        <dbReference type="ARBA" id="ARBA00004459"/>
    </source>
</evidence>
<keyword evidence="4 8" id="KW-0472">Membrane</keyword>
<dbReference type="PATRIC" id="fig|1432657.3.peg.1499"/>
<dbReference type="InterPro" id="IPR000680">
    <property type="entry name" value="Borrelia_lipo"/>
</dbReference>
<evidence type="ECO:0000256" key="5">
    <source>
        <dbReference type="ARBA" id="ARBA00023139"/>
    </source>
</evidence>
<keyword evidence="3" id="KW-0732">Signal</keyword>
<keyword evidence="6 8" id="KW-0998">Cell outer membrane</keyword>
<organism evidence="9 10">
    <name type="scientific">Borrelia duttonii CR2A</name>
    <dbReference type="NCBI Taxonomy" id="1432657"/>
    <lineage>
        <taxon>Bacteria</taxon>
        <taxon>Pseudomonadati</taxon>
        <taxon>Spirochaetota</taxon>
        <taxon>Spirochaetia</taxon>
        <taxon>Spirochaetales</taxon>
        <taxon>Borreliaceae</taxon>
        <taxon>Borrelia</taxon>
    </lineage>
</organism>
<sequence length="40" mass="4229">MVLVNDSAIVKAADASAVNKVLGILDMIIRKAVSFVNLTK</sequence>
<proteinExistence type="predicted"/>